<dbReference type="PANTHER" id="PTHR30329">
    <property type="entry name" value="STATOR ELEMENT OF FLAGELLAR MOTOR COMPLEX"/>
    <property type="match status" value="1"/>
</dbReference>
<accession>A0ABW2Z1Y5</accession>
<keyword evidence="6" id="KW-0732">Signal</keyword>
<dbReference type="SUPFAM" id="SSF82171">
    <property type="entry name" value="DPP6 N-terminal domain-like"/>
    <property type="match status" value="1"/>
</dbReference>
<dbReference type="EMBL" id="JBHTHU010000021">
    <property type="protein sequence ID" value="MFD0751855.1"/>
    <property type="molecule type" value="Genomic_DNA"/>
</dbReference>
<dbReference type="PROSITE" id="PS51123">
    <property type="entry name" value="OMPA_2"/>
    <property type="match status" value="1"/>
</dbReference>
<reference evidence="9" key="1">
    <citation type="journal article" date="2019" name="Int. J. Syst. Evol. Microbiol.">
        <title>The Global Catalogue of Microorganisms (GCM) 10K type strain sequencing project: providing services to taxonomists for standard genome sequencing and annotation.</title>
        <authorList>
            <consortium name="The Broad Institute Genomics Platform"/>
            <consortium name="The Broad Institute Genome Sequencing Center for Infectious Disease"/>
            <person name="Wu L."/>
            <person name="Ma J."/>
        </authorList>
    </citation>
    <scope>NUCLEOTIDE SEQUENCE [LARGE SCALE GENOMIC DNA]</scope>
    <source>
        <strain evidence="9">CCUG 63418</strain>
    </source>
</reference>
<feature type="chain" id="PRO_5047540978" evidence="6">
    <location>
        <begin position="20"/>
        <end position="654"/>
    </location>
</feature>
<dbReference type="InterPro" id="IPR036737">
    <property type="entry name" value="OmpA-like_sf"/>
</dbReference>
<dbReference type="CDD" id="cd07185">
    <property type="entry name" value="OmpA_C-like"/>
    <property type="match status" value="1"/>
</dbReference>
<proteinExistence type="predicted"/>
<gene>
    <name evidence="8" type="ORF">ACFQZS_17005</name>
</gene>
<keyword evidence="9" id="KW-1185">Reference proteome</keyword>
<name>A0ABW2Z1Y5_9SPHI</name>
<evidence type="ECO:0000256" key="2">
    <source>
        <dbReference type="ARBA" id="ARBA00023136"/>
    </source>
</evidence>
<evidence type="ECO:0000313" key="9">
    <source>
        <dbReference type="Proteomes" id="UP001596958"/>
    </source>
</evidence>
<feature type="region of interest" description="Disordered" evidence="5">
    <location>
        <begin position="625"/>
        <end position="654"/>
    </location>
</feature>
<evidence type="ECO:0000256" key="6">
    <source>
        <dbReference type="SAM" id="SignalP"/>
    </source>
</evidence>
<feature type="domain" description="OmpA-like" evidence="7">
    <location>
        <begin position="531"/>
        <end position="654"/>
    </location>
</feature>
<feature type="signal peptide" evidence="6">
    <location>
        <begin position="1"/>
        <end position="19"/>
    </location>
</feature>
<dbReference type="Gene3D" id="2.120.10.30">
    <property type="entry name" value="TolB, C-terminal domain"/>
    <property type="match status" value="1"/>
</dbReference>
<keyword evidence="3" id="KW-0998">Cell outer membrane</keyword>
<dbReference type="RefSeq" id="WP_377102163.1">
    <property type="nucleotide sequence ID" value="NZ_JBHTHU010000021.1"/>
</dbReference>
<dbReference type="InterPro" id="IPR006664">
    <property type="entry name" value="OMP_bac"/>
</dbReference>
<sequence length="654" mass="74119">MKRTFFTWIIMLLFYGAGAQVNTSPKALGDKAFKNKDYYEAAFYYKKAATGMNLISEKQVPYQPGSKISKKDASNVDQEYVSYQLAESYRLYQNYLEAEPWYYKVLNDNYESQYPLARLWYGVCLRANQHFDEAEKQLQQFVTSYKGDSKNIELARKEIATCRFAREQYKYPALLDLATIKGAFSSNGSDYALVKRDDNYFFTSSRKIKDEKNALNRIYQTKITDGKAQMLNFDDNEPGKNEAEYGAPAFEPSGKRMYITRWFKSGSQTTYAIYKSEWQNGKWGALTKLNNNVNAQGFAAIQPFITGDGKQLYFVSDKPGGSGGKDIWVADLNADGDPVNSRNAGTAINSSFDEEAPYFDSAQKRLIYSSKGFLGLGGYDFFESFNNNGVWATPKNMGYPINSAKDDMYYYPDNTDKNKFYLSSDRQSDCCLELFEAYDKRYFVAGQVLDCVNQKPLLGATVSLKDSLSGNILNKVKIAQSGKYLFNINTKRPYNLVVEKSGYFTKVLPVPLSGRMAKDTLLNADICLQPFEVNKPIVIKNVLYDFNKAGLRPESKAVLDELVKLLRDNPKIKIELSAHTDGIGSDAYNNKLSQERAKACVDYIISRGINKEKIFAKGYGKTRPIAPNTLPNGQDNPEGRQMNRRTEFTILKVE</sequence>
<evidence type="ECO:0000256" key="1">
    <source>
        <dbReference type="ARBA" id="ARBA00004442"/>
    </source>
</evidence>
<dbReference type="Gene3D" id="3.30.1330.60">
    <property type="entry name" value="OmpA-like domain"/>
    <property type="match status" value="1"/>
</dbReference>
<dbReference type="InterPro" id="IPR050330">
    <property type="entry name" value="Bact_OuterMem_StrucFunc"/>
</dbReference>
<organism evidence="8 9">
    <name type="scientific">Mucilaginibacter calamicampi</name>
    <dbReference type="NCBI Taxonomy" id="1302352"/>
    <lineage>
        <taxon>Bacteria</taxon>
        <taxon>Pseudomonadati</taxon>
        <taxon>Bacteroidota</taxon>
        <taxon>Sphingobacteriia</taxon>
        <taxon>Sphingobacteriales</taxon>
        <taxon>Sphingobacteriaceae</taxon>
        <taxon>Mucilaginibacter</taxon>
    </lineage>
</organism>
<dbReference type="Gene3D" id="1.25.40.10">
    <property type="entry name" value="Tetratricopeptide repeat domain"/>
    <property type="match status" value="1"/>
</dbReference>
<dbReference type="Gene3D" id="2.60.40.1120">
    <property type="entry name" value="Carboxypeptidase-like, regulatory domain"/>
    <property type="match status" value="1"/>
</dbReference>
<dbReference type="SUPFAM" id="SSF48452">
    <property type="entry name" value="TPR-like"/>
    <property type="match status" value="1"/>
</dbReference>
<keyword evidence="2 4" id="KW-0472">Membrane</keyword>
<comment type="subcellular location">
    <subcellularLocation>
        <location evidence="1">Cell outer membrane</location>
    </subcellularLocation>
</comment>
<dbReference type="Proteomes" id="UP001596958">
    <property type="component" value="Unassembled WGS sequence"/>
</dbReference>
<evidence type="ECO:0000313" key="8">
    <source>
        <dbReference type="EMBL" id="MFD0751855.1"/>
    </source>
</evidence>
<dbReference type="PRINTS" id="PR01021">
    <property type="entry name" value="OMPADOMAIN"/>
</dbReference>
<evidence type="ECO:0000256" key="4">
    <source>
        <dbReference type="PROSITE-ProRule" id="PRU00473"/>
    </source>
</evidence>
<dbReference type="InterPro" id="IPR011659">
    <property type="entry name" value="WD40"/>
</dbReference>
<evidence type="ECO:0000256" key="3">
    <source>
        <dbReference type="ARBA" id="ARBA00023237"/>
    </source>
</evidence>
<dbReference type="Pfam" id="PF07676">
    <property type="entry name" value="PD40"/>
    <property type="match status" value="1"/>
</dbReference>
<evidence type="ECO:0000259" key="7">
    <source>
        <dbReference type="PROSITE" id="PS51123"/>
    </source>
</evidence>
<dbReference type="SUPFAM" id="SSF103088">
    <property type="entry name" value="OmpA-like"/>
    <property type="match status" value="1"/>
</dbReference>
<dbReference type="SUPFAM" id="SSF49464">
    <property type="entry name" value="Carboxypeptidase regulatory domain-like"/>
    <property type="match status" value="1"/>
</dbReference>
<dbReference type="InterPro" id="IPR006665">
    <property type="entry name" value="OmpA-like"/>
</dbReference>
<evidence type="ECO:0000256" key="5">
    <source>
        <dbReference type="SAM" id="MobiDB-lite"/>
    </source>
</evidence>
<dbReference type="InterPro" id="IPR008969">
    <property type="entry name" value="CarboxyPept-like_regulatory"/>
</dbReference>
<comment type="caution">
    <text evidence="8">The sequence shown here is derived from an EMBL/GenBank/DDBJ whole genome shotgun (WGS) entry which is preliminary data.</text>
</comment>
<dbReference type="InterPro" id="IPR011042">
    <property type="entry name" value="6-blade_b-propeller_TolB-like"/>
</dbReference>
<dbReference type="Pfam" id="PF00691">
    <property type="entry name" value="OmpA"/>
    <property type="match status" value="1"/>
</dbReference>
<dbReference type="InterPro" id="IPR011990">
    <property type="entry name" value="TPR-like_helical_dom_sf"/>
</dbReference>
<protein>
    <submittedName>
        <fullName evidence="8">OmpA family protein</fullName>
    </submittedName>
</protein>
<dbReference type="PANTHER" id="PTHR30329:SF21">
    <property type="entry name" value="LIPOPROTEIN YIAD-RELATED"/>
    <property type="match status" value="1"/>
</dbReference>